<reference evidence="10" key="1">
    <citation type="submission" date="2019-04" db="EMBL/GenBank/DDBJ databases">
        <authorList>
            <consortium name="Science for Life Laboratories"/>
        </authorList>
    </citation>
    <scope>NUCLEOTIDE SEQUENCE</scope>
    <source>
        <strain evidence="10">MBLW1</strain>
    </source>
</reference>
<dbReference type="Gene3D" id="3.30.63.10">
    <property type="entry name" value="Guanylate Kinase phosphate binding domain"/>
    <property type="match status" value="1"/>
</dbReference>
<accession>A0A6C2YT12</accession>
<dbReference type="PANTHER" id="PTHR23117:SF13">
    <property type="entry name" value="GUANYLATE KINASE"/>
    <property type="match status" value="1"/>
</dbReference>
<dbReference type="GO" id="GO:0005829">
    <property type="term" value="C:cytosol"/>
    <property type="evidence" value="ECO:0007669"/>
    <property type="project" value="TreeGrafter"/>
</dbReference>
<keyword evidence="7" id="KW-0067">ATP-binding</keyword>
<dbReference type="NCBIfam" id="TIGR03263">
    <property type="entry name" value="guanyl_kin"/>
    <property type="match status" value="1"/>
</dbReference>
<evidence type="ECO:0000256" key="7">
    <source>
        <dbReference type="ARBA" id="ARBA00022840"/>
    </source>
</evidence>
<dbReference type="InterPro" id="IPR017665">
    <property type="entry name" value="Guanylate_kinase"/>
</dbReference>
<dbReference type="PROSITE" id="PS50052">
    <property type="entry name" value="GUANYLATE_KINASE_2"/>
    <property type="match status" value="1"/>
</dbReference>
<evidence type="ECO:0000256" key="8">
    <source>
        <dbReference type="ARBA" id="ARBA00030128"/>
    </source>
</evidence>
<protein>
    <recommendedName>
        <fullName evidence="3">Guanylate kinase</fullName>
        <ecNumber evidence="2">2.7.4.8</ecNumber>
    </recommendedName>
    <alternativeName>
        <fullName evidence="8">GMP kinase</fullName>
    </alternativeName>
</protein>
<dbReference type="InterPro" id="IPR027417">
    <property type="entry name" value="P-loop_NTPase"/>
</dbReference>
<dbReference type="InParanoid" id="A0A6C2YT12"/>
<dbReference type="SMART" id="SM00072">
    <property type="entry name" value="GuKc"/>
    <property type="match status" value="1"/>
</dbReference>
<evidence type="ECO:0000313" key="11">
    <source>
        <dbReference type="Proteomes" id="UP000464378"/>
    </source>
</evidence>
<dbReference type="EMBL" id="LR586016">
    <property type="protein sequence ID" value="VIP04179.1"/>
    <property type="molecule type" value="Genomic_DNA"/>
</dbReference>
<dbReference type="FunCoup" id="A0A6C2YT12">
    <property type="interactions" value="455"/>
</dbReference>
<sequence>MSRSPLIIVSGPSGVGKTTVIQRLLADASLPLRLSVSATTRKPRAGEVDGQHYHFWDRDRFEAGIAAGQFLEYAQVHGNYYGTLRDEVERHRDCQTGVILDIDVQGFFQVRQHCDDYLSIFLYVPEDRYEARLRNRASEDEAAIQRRLQTARWEITQAGEYMVQLVNEDLDETVSRVQQLIRDQYQRRGGSCSTI</sequence>
<dbReference type="Proteomes" id="UP000464378">
    <property type="component" value="Chromosome"/>
</dbReference>
<keyword evidence="6 10" id="KW-0418">Kinase</keyword>
<evidence type="ECO:0000256" key="4">
    <source>
        <dbReference type="ARBA" id="ARBA00022679"/>
    </source>
</evidence>
<organism evidence="10">
    <name type="scientific">Tuwongella immobilis</name>
    <dbReference type="NCBI Taxonomy" id="692036"/>
    <lineage>
        <taxon>Bacteria</taxon>
        <taxon>Pseudomonadati</taxon>
        <taxon>Planctomycetota</taxon>
        <taxon>Planctomycetia</taxon>
        <taxon>Gemmatales</taxon>
        <taxon>Gemmataceae</taxon>
        <taxon>Tuwongella</taxon>
    </lineage>
</organism>
<keyword evidence="5" id="KW-0547">Nucleotide-binding</keyword>
<dbReference type="PANTHER" id="PTHR23117">
    <property type="entry name" value="GUANYLATE KINASE-RELATED"/>
    <property type="match status" value="1"/>
</dbReference>
<dbReference type="InterPro" id="IPR008144">
    <property type="entry name" value="Guanylate_kin-like_dom"/>
</dbReference>
<dbReference type="GO" id="GO:0005524">
    <property type="term" value="F:ATP binding"/>
    <property type="evidence" value="ECO:0007669"/>
    <property type="project" value="UniProtKB-KW"/>
</dbReference>
<dbReference type="InterPro" id="IPR008145">
    <property type="entry name" value="GK/Ca_channel_bsu"/>
</dbReference>
<evidence type="ECO:0000256" key="2">
    <source>
        <dbReference type="ARBA" id="ARBA00012961"/>
    </source>
</evidence>
<evidence type="ECO:0000256" key="3">
    <source>
        <dbReference type="ARBA" id="ARBA00016296"/>
    </source>
</evidence>
<dbReference type="Gene3D" id="3.40.50.300">
    <property type="entry name" value="P-loop containing nucleotide triphosphate hydrolases"/>
    <property type="match status" value="1"/>
</dbReference>
<dbReference type="FunFam" id="3.30.63.10:FF:000002">
    <property type="entry name" value="Guanylate kinase 1"/>
    <property type="match status" value="1"/>
</dbReference>
<dbReference type="GO" id="GO:0004385">
    <property type="term" value="F:GMP kinase activity"/>
    <property type="evidence" value="ECO:0007669"/>
    <property type="project" value="UniProtKB-EC"/>
</dbReference>
<evidence type="ECO:0000256" key="6">
    <source>
        <dbReference type="ARBA" id="ARBA00022777"/>
    </source>
</evidence>
<comment type="similarity">
    <text evidence="1">Belongs to the guanylate kinase family.</text>
</comment>
<evidence type="ECO:0000256" key="5">
    <source>
        <dbReference type="ARBA" id="ARBA00022741"/>
    </source>
</evidence>
<dbReference type="RefSeq" id="WP_162659296.1">
    <property type="nucleotide sequence ID" value="NZ_LR593887.1"/>
</dbReference>
<name>A0A6C2YT12_9BACT</name>
<gene>
    <name evidence="10" type="ORF">GMBLW1_50140</name>
</gene>
<dbReference type="SUPFAM" id="SSF52540">
    <property type="entry name" value="P-loop containing nucleoside triphosphate hydrolases"/>
    <property type="match status" value="1"/>
</dbReference>
<dbReference type="KEGG" id="tim:GMBLW1_50140"/>
<evidence type="ECO:0000256" key="1">
    <source>
        <dbReference type="ARBA" id="ARBA00005790"/>
    </source>
</evidence>
<dbReference type="CDD" id="cd00071">
    <property type="entry name" value="GMPK"/>
    <property type="match status" value="1"/>
</dbReference>
<keyword evidence="11" id="KW-1185">Reference proteome</keyword>
<feature type="domain" description="Guanylate kinase-like" evidence="9">
    <location>
        <begin position="4"/>
        <end position="182"/>
    </location>
</feature>
<dbReference type="AlphaFoldDB" id="A0A6C2YT12"/>
<dbReference type="EC" id="2.7.4.8" evidence="2"/>
<evidence type="ECO:0000313" key="10">
    <source>
        <dbReference type="EMBL" id="VIP04179.1"/>
    </source>
</evidence>
<dbReference type="EMBL" id="LR593887">
    <property type="protein sequence ID" value="VTS05722.1"/>
    <property type="molecule type" value="Genomic_DNA"/>
</dbReference>
<proteinExistence type="inferred from homology"/>
<keyword evidence="4" id="KW-0808">Transferase</keyword>
<evidence type="ECO:0000259" key="9">
    <source>
        <dbReference type="PROSITE" id="PS50052"/>
    </source>
</evidence>
<dbReference type="Pfam" id="PF00625">
    <property type="entry name" value="Guanylate_kin"/>
    <property type="match status" value="1"/>
</dbReference>